<dbReference type="RefSeq" id="XP_007677762.1">
    <property type="nucleotide sequence ID" value="XM_007679572.1"/>
</dbReference>
<dbReference type="AlphaFoldDB" id="M2N8M4"/>
<keyword evidence="3" id="KW-1185">Reference proteome</keyword>
<feature type="compositionally biased region" description="Polar residues" evidence="1">
    <location>
        <begin position="244"/>
        <end position="262"/>
    </location>
</feature>
<feature type="region of interest" description="Disordered" evidence="1">
    <location>
        <begin position="1"/>
        <end position="74"/>
    </location>
</feature>
<dbReference type="GeneID" id="19108939"/>
<proteinExistence type="predicted"/>
<accession>M2N8M4</accession>
<feature type="region of interest" description="Disordered" evidence="1">
    <location>
        <begin position="201"/>
        <end position="286"/>
    </location>
</feature>
<evidence type="ECO:0000313" key="2">
    <source>
        <dbReference type="EMBL" id="EMC95185.1"/>
    </source>
</evidence>
<gene>
    <name evidence="2" type="ORF">BAUCODRAFT_149203</name>
</gene>
<dbReference type="KEGG" id="bcom:BAUCODRAFT_149203"/>
<reference evidence="2 3" key="1">
    <citation type="journal article" date="2012" name="PLoS Pathog.">
        <title>Diverse lifestyles and strategies of plant pathogenesis encoded in the genomes of eighteen Dothideomycetes fungi.</title>
        <authorList>
            <person name="Ohm R.A."/>
            <person name="Feau N."/>
            <person name="Henrissat B."/>
            <person name="Schoch C.L."/>
            <person name="Horwitz B.A."/>
            <person name="Barry K.W."/>
            <person name="Condon B.J."/>
            <person name="Copeland A.C."/>
            <person name="Dhillon B."/>
            <person name="Glaser F."/>
            <person name="Hesse C.N."/>
            <person name="Kosti I."/>
            <person name="LaButti K."/>
            <person name="Lindquist E.A."/>
            <person name="Lucas S."/>
            <person name="Salamov A.A."/>
            <person name="Bradshaw R.E."/>
            <person name="Ciuffetti L."/>
            <person name="Hamelin R.C."/>
            <person name="Kema G.H.J."/>
            <person name="Lawrence C."/>
            <person name="Scott J.A."/>
            <person name="Spatafora J.W."/>
            <person name="Turgeon B.G."/>
            <person name="de Wit P.J.G.M."/>
            <person name="Zhong S."/>
            <person name="Goodwin S.B."/>
            <person name="Grigoriev I.V."/>
        </authorList>
    </citation>
    <scope>NUCLEOTIDE SEQUENCE [LARGE SCALE GENOMIC DNA]</scope>
    <source>
        <strain evidence="2 3">UAMH 10762</strain>
    </source>
</reference>
<dbReference type="HOGENOM" id="CLU_918228_0_0_1"/>
<name>M2N8M4_BAUPA</name>
<sequence>MSSQGSYSGKGKRPQYQGQGQTNPYGQGQASPYGQGFAGQPPGRAMGYDMPYGRPGIEPVPHGAPPPGYAPPPPHQFMPYPSQPMGPAPYGMQAGSPQDLQSMDFMPNPYAAPPPTAQVMPAMVPMSIISQPAPVPRTQSGQRGCPYGPHDMNIPGYAAAQAYIAKHNSWRLQAQKPSPNPFAPEFGGDSILNEPYPAVANSRKSSRIANKRSTCVSNRNSASKSSDVGTLEQSFEPDRKPSNADASSVCKSSKQTFKQTCKPSEKACEQTGKPSEKASEPEQLLSSHTSCATPYLALDLMIR</sequence>
<feature type="compositionally biased region" description="Polar residues" evidence="1">
    <location>
        <begin position="211"/>
        <end position="233"/>
    </location>
</feature>
<protein>
    <submittedName>
        <fullName evidence="2">Uncharacterized protein</fullName>
    </submittedName>
</protein>
<evidence type="ECO:0000313" key="3">
    <source>
        <dbReference type="Proteomes" id="UP000011761"/>
    </source>
</evidence>
<dbReference type="EMBL" id="KB445557">
    <property type="protein sequence ID" value="EMC95185.1"/>
    <property type="molecule type" value="Genomic_DNA"/>
</dbReference>
<feature type="compositionally biased region" description="Basic and acidic residues" evidence="1">
    <location>
        <begin position="263"/>
        <end position="280"/>
    </location>
</feature>
<evidence type="ECO:0000256" key="1">
    <source>
        <dbReference type="SAM" id="MobiDB-lite"/>
    </source>
</evidence>
<dbReference type="Proteomes" id="UP000011761">
    <property type="component" value="Unassembled WGS sequence"/>
</dbReference>
<feature type="compositionally biased region" description="Pro residues" evidence="1">
    <location>
        <begin position="62"/>
        <end position="74"/>
    </location>
</feature>
<feature type="compositionally biased region" description="Polar residues" evidence="1">
    <location>
        <begin position="16"/>
        <end position="32"/>
    </location>
</feature>
<organism evidence="2 3">
    <name type="scientific">Baudoinia panamericana (strain UAMH 10762)</name>
    <name type="common">Angels' share fungus</name>
    <name type="synonym">Baudoinia compniacensis (strain UAMH 10762)</name>
    <dbReference type="NCBI Taxonomy" id="717646"/>
    <lineage>
        <taxon>Eukaryota</taxon>
        <taxon>Fungi</taxon>
        <taxon>Dikarya</taxon>
        <taxon>Ascomycota</taxon>
        <taxon>Pezizomycotina</taxon>
        <taxon>Dothideomycetes</taxon>
        <taxon>Dothideomycetidae</taxon>
        <taxon>Mycosphaerellales</taxon>
        <taxon>Teratosphaeriaceae</taxon>
        <taxon>Baudoinia</taxon>
    </lineage>
</organism>